<name>A0A0S2KBP4_9GAMM</name>
<evidence type="ECO:0000256" key="1">
    <source>
        <dbReference type="ARBA" id="ARBA00004442"/>
    </source>
</evidence>
<accession>A0A0S2KBP4</accession>
<dbReference type="OrthoDB" id="8562138at2"/>
<evidence type="ECO:0000256" key="4">
    <source>
        <dbReference type="ARBA" id="ARBA00023136"/>
    </source>
</evidence>
<dbReference type="STRING" id="1249552.PS2015_1081"/>
<comment type="similarity">
    <text evidence="2">Belongs to the MipA/OmpV family.</text>
</comment>
<dbReference type="InterPro" id="IPR010583">
    <property type="entry name" value="MipA"/>
</dbReference>
<keyword evidence="4" id="KW-0472">Membrane</keyword>
<gene>
    <name evidence="6" type="ORF">PS2015_1081</name>
</gene>
<dbReference type="EMBL" id="CP013189">
    <property type="protein sequence ID" value="ALO45744.1"/>
    <property type="molecule type" value="Genomic_DNA"/>
</dbReference>
<keyword evidence="7" id="KW-1185">Reference proteome</keyword>
<dbReference type="PANTHER" id="PTHR38776">
    <property type="entry name" value="MLTA-INTERACTING PROTEIN-RELATED"/>
    <property type="match status" value="1"/>
</dbReference>
<dbReference type="PANTHER" id="PTHR38776:SF1">
    <property type="entry name" value="MLTA-INTERACTING PROTEIN-RELATED"/>
    <property type="match status" value="1"/>
</dbReference>
<sequence length="326" mass="36339">MTRIPFRRIESTHPVTALRWYAGCLLSIALALGLPLPAAAQESPQATASAQPSAWTMGVAAGVGRRSNPFVASDDLTQNAIVDLAWYGERWFFDNGDVGYTFNQTDQFSANLLLTFNNERNYFSYLSNGSSGLDISSLRELAIDKGFGTIGIAGGETVDLESLGTSELEEFVFEDLDASLPERDFAVNSGIELLYISRWGDLQAQLLSDVSGTHRGQSAWLAYSYPWITRHSEFSLTLGMEWKSRELVDYYYGVRPDEVIEGRPAYRGKSGVNSVIRFSASRALSERWRLVGVVEQEFLSQNIKRSPIIERGRVSTAFVGIYYQFK</sequence>
<dbReference type="KEGG" id="pspi:PS2015_1081"/>
<evidence type="ECO:0000256" key="2">
    <source>
        <dbReference type="ARBA" id="ARBA00005722"/>
    </source>
</evidence>
<proteinExistence type="inferred from homology"/>
<protein>
    <recommendedName>
        <fullName evidence="8">Structural protein MipA</fullName>
    </recommendedName>
</protein>
<evidence type="ECO:0000313" key="7">
    <source>
        <dbReference type="Proteomes" id="UP000065641"/>
    </source>
</evidence>
<keyword evidence="3" id="KW-0732">Signal</keyword>
<evidence type="ECO:0000256" key="5">
    <source>
        <dbReference type="ARBA" id="ARBA00023237"/>
    </source>
</evidence>
<dbReference type="Proteomes" id="UP000065641">
    <property type="component" value="Chromosome"/>
</dbReference>
<reference evidence="6 7" key="1">
    <citation type="submission" date="2015-11" db="EMBL/GenBank/DDBJ databases">
        <authorList>
            <person name="Zhang Y."/>
            <person name="Guo Z."/>
        </authorList>
    </citation>
    <scope>NUCLEOTIDE SEQUENCE [LARGE SCALE GENOMIC DNA]</scope>
    <source>
        <strain evidence="6 7">KCTC 32221</strain>
    </source>
</reference>
<dbReference type="GO" id="GO:0009279">
    <property type="term" value="C:cell outer membrane"/>
    <property type="evidence" value="ECO:0007669"/>
    <property type="project" value="UniProtKB-SubCell"/>
</dbReference>
<dbReference type="Pfam" id="PF06629">
    <property type="entry name" value="MipA"/>
    <property type="match status" value="1"/>
</dbReference>
<dbReference type="AlphaFoldDB" id="A0A0S2KBP4"/>
<evidence type="ECO:0000313" key="6">
    <source>
        <dbReference type="EMBL" id="ALO45744.1"/>
    </source>
</evidence>
<dbReference type="RefSeq" id="WP_156412668.1">
    <property type="nucleotide sequence ID" value="NZ_CP013189.1"/>
</dbReference>
<keyword evidence="5" id="KW-0998">Cell outer membrane</keyword>
<evidence type="ECO:0000256" key="3">
    <source>
        <dbReference type="ARBA" id="ARBA00022729"/>
    </source>
</evidence>
<comment type="subcellular location">
    <subcellularLocation>
        <location evidence="1">Cell outer membrane</location>
    </subcellularLocation>
</comment>
<organism evidence="6 7">
    <name type="scientific">Pseudohongiella spirulinae</name>
    <dbReference type="NCBI Taxonomy" id="1249552"/>
    <lineage>
        <taxon>Bacteria</taxon>
        <taxon>Pseudomonadati</taxon>
        <taxon>Pseudomonadota</taxon>
        <taxon>Gammaproteobacteria</taxon>
        <taxon>Pseudomonadales</taxon>
        <taxon>Pseudohongiellaceae</taxon>
        <taxon>Pseudohongiella</taxon>
    </lineage>
</organism>
<dbReference type="GO" id="GO:0009252">
    <property type="term" value="P:peptidoglycan biosynthetic process"/>
    <property type="evidence" value="ECO:0007669"/>
    <property type="project" value="TreeGrafter"/>
</dbReference>
<evidence type="ECO:0008006" key="8">
    <source>
        <dbReference type="Google" id="ProtNLM"/>
    </source>
</evidence>